<feature type="region of interest" description="Disordered" evidence="1">
    <location>
        <begin position="1"/>
        <end position="25"/>
    </location>
</feature>
<dbReference type="EMBL" id="JBBPBN010000071">
    <property type="protein sequence ID" value="KAK8985068.1"/>
    <property type="molecule type" value="Genomic_DNA"/>
</dbReference>
<organism evidence="2 3">
    <name type="scientific">Hibiscus sabdariffa</name>
    <name type="common">roselle</name>
    <dbReference type="NCBI Taxonomy" id="183260"/>
    <lineage>
        <taxon>Eukaryota</taxon>
        <taxon>Viridiplantae</taxon>
        <taxon>Streptophyta</taxon>
        <taxon>Embryophyta</taxon>
        <taxon>Tracheophyta</taxon>
        <taxon>Spermatophyta</taxon>
        <taxon>Magnoliopsida</taxon>
        <taxon>eudicotyledons</taxon>
        <taxon>Gunneridae</taxon>
        <taxon>Pentapetalae</taxon>
        <taxon>rosids</taxon>
        <taxon>malvids</taxon>
        <taxon>Malvales</taxon>
        <taxon>Malvaceae</taxon>
        <taxon>Malvoideae</taxon>
        <taxon>Hibiscus</taxon>
    </lineage>
</organism>
<name>A0ABR2P9T6_9ROSI</name>
<gene>
    <name evidence="2" type="ORF">V6N11_076760</name>
</gene>
<protein>
    <submittedName>
        <fullName evidence="2">Uncharacterized protein</fullName>
    </submittedName>
</protein>
<comment type="caution">
    <text evidence="2">The sequence shown here is derived from an EMBL/GenBank/DDBJ whole genome shotgun (WGS) entry which is preliminary data.</text>
</comment>
<accession>A0ABR2P9T6</accession>
<evidence type="ECO:0000313" key="2">
    <source>
        <dbReference type="EMBL" id="KAK8985068.1"/>
    </source>
</evidence>
<evidence type="ECO:0000313" key="3">
    <source>
        <dbReference type="Proteomes" id="UP001396334"/>
    </source>
</evidence>
<reference evidence="2 3" key="1">
    <citation type="journal article" date="2024" name="G3 (Bethesda)">
        <title>Genome assembly of Hibiscus sabdariffa L. provides insights into metabolisms of medicinal natural products.</title>
        <authorList>
            <person name="Kim T."/>
        </authorList>
    </citation>
    <scope>NUCLEOTIDE SEQUENCE [LARGE SCALE GENOMIC DNA]</scope>
    <source>
        <strain evidence="2">TK-2024</strain>
        <tissue evidence="2">Old leaves</tissue>
    </source>
</reference>
<dbReference type="Proteomes" id="UP001396334">
    <property type="component" value="Unassembled WGS sequence"/>
</dbReference>
<proteinExistence type="predicted"/>
<keyword evidence="3" id="KW-1185">Reference proteome</keyword>
<sequence length="98" mass="10920">MAPQNSIVAEGVAGHNGEKKRGSSKDVLAALERRVVRLEESRRDENEALDDEGSRTELMNAIQGKIREEVENLLGEMYDKLDGRDNSLESERGNSYEG</sequence>
<evidence type="ECO:0000256" key="1">
    <source>
        <dbReference type="SAM" id="MobiDB-lite"/>
    </source>
</evidence>